<keyword evidence="3" id="KW-1185">Reference proteome</keyword>
<dbReference type="AlphaFoldDB" id="A0A8C3JM81"/>
<organism evidence="2 3">
    <name type="scientific">Calidris pygmaea</name>
    <name type="common">Spoon-billed sandpiper</name>
    <dbReference type="NCBI Taxonomy" id="425635"/>
    <lineage>
        <taxon>Eukaryota</taxon>
        <taxon>Metazoa</taxon>
        <taxon>Chordata</taxon>
        <taxon>Craniata</taxon>
        <taxon>Vertebrata</taxon>
        <taxon>Euteleostomi</taxon>
        <taxon>Archelosauria</taxon>
        <taxon>Archosauria</taxon>
        <taxon>Dinosauria</taxon>
        <taxon>Saurischia</taxon>
        <taxon>Theropoda</taxon>
        <taxon>Coelurosauria</taxon>
        <taxon>Aves</taxon>
        <taxon>Neognathae</taxon>
        <taxon>Neoaves</taxon>
        <taxon>Charadriiformes</taxon>
        <taxon>Scolopacidae</taxon>
        <taxon>Calidris</taxon>
    </lineage>
</organism>
<evidence type="ECO:0000256" key="1">
    <source>
        <dbReference type="SAM" id="MobiDB-lite"/>
    </source>
</evidence>
<reference evidence="2" key="2">
    <citation type="submission" date="2025-09" db="UniProtKB">
        <authorList>
            <consortium name="Ensembl"/>
        </authorList>
    </citation>
    <scope>IDENTIFICATION</scope>
</reference>
<evidence type="ECO:0000313" key="3">
    <source>
        <dbReference type="Proteomes" id="UP000694419"/>
    </source>
</evidence>
<feature type="region of interest" description="Disordered" evidence="1">
    <location>
        <begin position="123"/>
        <end position="158"/>
    </location>
</feature>
<sequence length="174" mass="18343">LKRSCKSRSAEASGSGDDAVPAPPGPPAPRLRDTPEDIPFEATPNAIALHPARPLLAAGDCLSVPSALCPWFVSPLGTHRPLPAGLGTVGTEGWLWGQRPMWWQGMSQNSQGWQGALRTVQSKPLPEQGHPEQDGQGSVQAGLNLSREGDSTPSLGSLFQGSATFTGKKLFLML</sequence>
<accession>A0A8C3JM81</accession>
<protein>
    <submittedName>
        <fullName evidence="2">Uncharacterized protein</fullName>
    </submittedName>
</protein>
<reference evidence="2" key="1">
    <citation type="submission" date="2025-08" db="UniProtKB">
        <authorList>
            <consortium name="Ensembl"/>
        </authorList>
    </citation>
    <scope>IDENTIFICATION</scope>
</reference>
<proteinExistence type="predicted"/>
<evidence type="ECO:0000313" key="2">
    <source>
        <dbReference type="Ensembl" id="ENSCPGP00000009435.1"/>
    </source>
</evidence>
<dbReference type="Proteomes" id="UP000694419">
    <property type="component" value="Unplaced"/>
</dbReference>
<dbReference type="Ensembl" id="ENSCPGT00000010353.1">
    <property type="protein sequence ID" value="ENSCPGP00000009435.1"/>
    <property type="gene ID" value="ENSCPGG00000006712.1"/>
</dbReference>
<feature type="region of interest" description="Disordered" evidence="1">
    <location>
        <begin position="1"/>
        <end position="39"/>
    </location>
</feature>
<name>A0A8C3JM81_9CHAR</name>